<evidence type="ECO:0000256" key="6">
    <source>
        <dbReference type="ARBA" id="ARBA00022723"/>
    </source>
</evidence>
<dbReference type="HOGENOM" id="CLU_484227_0_0_1"/>
<dbReference type="GO" id="GO:0005544">
    <property type="term" value="F:calcium-dependent phospholipid binding"/>
    <property type="evidence" value="ECO:0000318"/>
    <property type="project" value="GO_Central"/>
</dbReference>
<dbReference type="MEROPS" id="M48.003"/>
<evidence type="ECO:0000256" key="7">
    <source>
        <dbReference type="ARBA" id="ARBA00022801"/>
    </source>
</evidence>
<evidence type="ECO:0000259" key="15">
    <source>
        <dbReference type="PROSITE" id="PS50004"/>
    </source>
</evidence>
<keyword evidence="6 14" id="KW-0479">Metal-binding</keyword>
<proteinExistence type="predicted"/>
<evidence type="ECO:0000256" key="13">
    <source>
        <dbReference type="PROSITE-ProRule" id="PRU00555"/>
    </source>
</evidence>
<dbReference type="EMBL" id="DS469521">
    <property type="protein sequence ID" value="EDO47143.1"/>
    <property type="molecule type" value="Genomic_DNA"/>
</dbReference>
<dbReference type="FunCoup" id="A7RMR9">
    <property type="interactions" value="87"/>
</dbReference>
<evidence type="ECO:0000256" key="11">
    <source>
        <dbReference type="ARBA" id="ARBA00023049"/>
    </source>
</evidence>
<dbReference type="eggNOG" id="KOG1012">
    <property type="taxonomic scope" value="Eukaryota"/>
</dbReference>
<dbReference type="CDD" id="cd04036">
    <property type="entry name" value="C2_cPLA2"/>
    <property type="match status" value="1"/>
</dbReference>
<evidence type="ECO:0000256" key="5">
    <source>
        <dbReference type="ARBA" id="ARBA00022670"/>
    </source>
</evidence>
<dbReference type="eggNOG" id="KOG2719">
    <property type="taxonomic scope" value="Eukaryota"/>
</dbReference>
<dbReference type="Pfam" id="PF01435">
    <property type="entry name" value="Peptidase_M48"/>
    <property type="match status" value="1"/>
</dbReference>
<sequence length="563" mass="64293">MGKTKITVYISRQSANNQMKKQQNWIDMVLKSVTDIEVEVVDISVDPELKDKMRALMNDETALPPQIFNGEQYCGASYKPCLVFRITVLRGRDISKGKVADLIDTPDPYVKIHIPTAPNGKAQTKVMDDNPNPEWHETFEFLLDPDRENIMEITLMESDLVSDDILDKHTFRLNDLERETRVEQTFKFAETSKVDVEMELCSCPDPSDLRYSIELCDEEMNYLIKRREFVYETMREVLGDRGPKNINEVPTIAVLGSGGGFRAMTAFSGVFCALKDTKILDCATYTAGLSGSAWYLSCLYSHPEWPSIHPRQIVEELRGNVGQKWTRRLVQPSWMYKHMQTISKKRENGQPVSFTDFFGHLVADTIIAGREESKLSEQKDKVAHGAVPLPLYTCVHVKKDVSAHAFCEWLEFTPYEVGFPKYGTFVRSELFGSKFFCGKLMKKFDESTLQYLQGLWGSAFTILLQRVVKDGLKEPDETVSSVQNRGDLRNELGFLMTILTRRFEFQADAFAKQLGFAPHLRSALIKLHQDNLGFPIADKLYSAYHYSHPPLLERLRALGLKND</sequence>
<dbReference type="Pfam" id="PF00168">
    <property type="entry name" value="C2"/>
    <property type="match status" value="1"/>
</dbReference>
<evidence type="ECO:0000256" key="10">
    <source>
        <dbReference type="ARBA" id="ARBA00022963"/>
    </source>
</evidence>
<feature type="domain" description="PLA2c" evidence="16">
    <location>
        <begin position="202"/>
        <end position="563"/>
    </location>
</feature>
<keyword evidence="4 14" id="KW-0963">Cytoplasm</keyword>
<dbReference type="PANTHER" id="PTHR10728:SF40">
    <property type="entry name" value="PATATIN FAMILY PROTEIN"/>
    <property type="match status" value="1"/>
</dbReference>
<dbReference type="PANTHER" id="PTHR10728">
    <property type="entry name" value="CYTOSOLIC PHOSPHOLIPASE A2"/>
    <property type="match status" value="1"/>
</dbReference>
<dbReference type="InterPro" id="IPR016035">
    <property type="entry name" value="Acyl_Trfase/lysoPLipase"/>
</dbReference>
<evidence type="ECO:0000256" key="14">
    <source>
        <dbReference type="RuleBase" id="RU362102"/>
    </source>
</evidence>
<dbReference type="GO" id="GO:0046475">
    <property type="term" value="P:glycerophospholipid catabolic process"/>
    <property type="evidence" value="ECO:0000318"/>
    <property type="project" value="GO_Central"/>
</dbReference>
<dbReference type="PhylomeDB" id="A7RMR9"/>
<comment type="catalytic activity">
    <reaction evidence="14">
        <text>a 1,2-diacyl-sn-glycero-3-phosphocholine + H2O = a 1-acyl-sn-glycero-3-phosphocholine + a fatty acid + H(+)</text>
        <dbReference type="Rhea" id="RHEA:15801"/>
        <dbReference type="ChEBI" id="CHEBI:15377"/>
        <dbReference type="ChEBI" id="CHEBI:15378"/>
        <dbReference type="ChEBI" id="CHEBI:28868"/>
        <dbReference type="ChEBI" id="CHEBI:57643"/>
        <dbReference type="ChEBI" id="CHEBI:58168"/>
        <dbReference type="EC" id="3.1.1.4"/>
    </reaction>
</comment>
<dbReference type="InterPro" id="IPR035892">
    <property type="entry name" value="C2_domain_sf"/>
</dbReference>
<evidence type="ECO:0000256" key="8">
    <source>
        <dbReference type="ARBA" id="ARBA00022833"/>
    </source>
</evidence>
<dbReference type="SUPFAM" id="SSF49562">
    <property type="entry name" value="C2 domain (Calcium/lipid-binding domain, CaLB)"/>
    <property type="match status" value="1"/>
</dbReference>
<dbReference type="SMART" id="SM00022">
    <property type="entry name" value="PLAc"/>
    <property type="match status" value="1"/>
</dbReference>
<dbReference type="GO" id="GO:0005829">
    <property type="term" value="C:cytosol"/>
    <property type="evidence" value="ECO:0000318"/>
    <property type="project" value="GO_Central"/>
</dbReference>
<evidence type="ECO:0000256" key="2">
    <source>
        <dbReference type="ARBA" id="ARBA00004496"/>
    </source>
</evidence>
<accession>A7RMR9</accession>
<dbReference type="InterPro" id="IPR006993">
    <property type="entry name" value="Glut_rich_SH3-bd"/>
</dbReference>
<dbReference type="PROSITE" id="PS50004">
    <property type="entry name" value="C2"/>
    <property type="match status" value="1"/>
</dbReference>
<dbReference type="Pfam" id="PF04908">
    <property type="entry name" value="SH3BGR"/>
    <property type="match status" value="1"/>
</dbReference>
<dbReference type="SMART" id="SM00239">
    <property type="entry name" value="C2"/>
    <property type="match status" value="1"/>
</dbReference>
<dbReference type="OMA" id="DVEMELC"/>
<feature type="domain" description="C2" evidence="15">
    <location>
        <begin position="63"/>
        <end position="186"/>
    </location>
</feature>
<dbReference type="AlphaFoldDB" id="A7RMR9"/>
<dbReference type="PROSITE" id="PS51210">
    <property type="entry name" value="PLA2C"/>
    <property type="match status" value="1"/>
</dbReference>
<dbReference type="eggNOG" id="KOG4023">
    <property type="taxonomic scope" value="Eukaryota"/>
</dbReference>
<keyword evidence="11" id="KW-0482">Metalloprotease</keyword>
<dbReference type="Gene3D" id="3.40.30.10">
    <property type="entry name" value="Glutaredoxin"/>
    <property type="match status" value="1"/>
</dbReference>
<dbReference type="GO" id="GO:0006508">
    <property type="term" value="P:proteolysis"/>
    <property type="evidence" value="ECO:0007669"/>
    <property type="project" value="UniProtKB-KW"/>
</dbReference>
<dbReference type="Gene3D" id="2.60.40.150">
    <property type="entry name" value="C2 domain"/>
    <property type="match status" value="1"/>
</dbReference>
<dbReference type="SUPFAM" id="SSF52833">
    <property type="entry name" value="Thioredoxin-like"/>
    <property type="match status" value="1"/>
</dbReference>
<comment type="cofactor">
    <cofactor evidence="1">
        <name>Zn(2+)</name>
        <dbReference type="ChEBI" id="CHEBI:29105"/>
    </cofactor>
</comment>
<evidence type="ECO:0000313" key="17">
    <source>
        <dbReference type="EMBL" id="EDO47143.1"/>
    </source>
</evidence>
<keyword evidence="10 13" id="KW-0442">Lipid degradation</keyword>
<comment type="domain">
    <text evidence="14">The N-terminal C2 domain associates with lipid membranes upon calcium binding.</text>
</comment>
<dbReference type="Gene3D" id="3.40.1090.10">
    <property type="entry name" value="Cytosolic phospholipase A2 catalytic domain"/>
    <property type="match status" value="1"/>
</dbReference>
<dbReference type="InterPro" id="IPR041847">
    <property type="entry name" value="C2_cPLA2"/>
</dbReference>
<gene>
    <name evidence="17" type="ORF">NEMVEDRAFT_v1g199410</name>
</gene>
<dbReference type="STRING" id="45351.A7RMR9"/>
<dbReference type="GO" id="GO:0005509">
    <property type="term" value="F:calcium ion binding"/>
    <property type="evidence" value="ECO:0000318"/>
    <property type="project" value="GO_Central"/>
</dbReference>
<dbReference type="InterPro" id="IPR001915">
    <property type="entry name" value="Peptidase_M48"/>
</dbReference>
<evidence type="ECO:0000256" key="12">
    <source>
        <dbReference type="ARBA" id="ARBA00023098"/>
    </source>
</evidence>
<name>A7RMR9_NEMVE</name>
<evidence type="ECO:0000256" key="3">
    <source>
        <dbReference type="ARBA" id="ARBA00013278"/>
    </source>
</evidence>
<dbReference type="Proteomes" id="UP000001593">
    <property type="component" value="Unassembled WGS sequence"/>
</dbReference>
<evidence type="ECO:0000313" key="18">
    <source>
        <dbReference type="Proteomes" id="UP000001593"/>
    </source>
</evidence>
<evidence type="ECO:0000256" key="1">
    <source>
        <dbReference type="ARBA" id="ARBA00001947"/>
    </source>
</evidence>
<dbReference type="eggNOG" id="KOG1325">
    <property type="taxonomic scope" value="Eukaryota"/>
</dbReference>
<dbReference type="InterPro" id="IPR000008">
    <property type="entry name" value="C2_dom"/>
</dbReference>
<keyword evidence="7 13" id="KW-0378">Hydrolase</keyword>
<dbReference type="Pfam" id="PF01735">
    <property type="entry name" value="PLA2_B"/>
    <property type="match status" value="1"/>
</dbReference>
<evidence type="ECO:0000256" key="9">
    <source>
        <dbReference type="ARBA" id="ARBA00022837"/>
    </source>
</evidence>
<dbReference type="InterPro" id="IPR002642">
    <property type="entry name" value="LysoPLipase_cat_dom"/>
</dbReference>
<dbReference type="InterPro" id="IPR036249">
    <property type="entry name" value="Thioredoxin-like_sf"/>
</dbReference>
<protein>
    <recommendedName>
        <fullName evidence="3 14">Phospholipase A2</fullName>
        <ecNumber evidence="3 14">3.1.1.4</ecNumber>
    </recommendedName>
</protein>
<keyword evidence="8" id="KW-0862">Zinc</keyword>
<keyword evidence="5" id="KW-0645">Protease</keyword>
<dbReference type="GO" id="GO:0047498">
    <property type="term" value="F:calcium-dependent phospholipase A2 activity"/>
    <property type="evidence" value="ECO:0000318"/>
    <property type="project" value="GO_Central"/>
</dbReference>
<keyword evidence="9 14" id="KW-0106">Calcium</keyword>
<organism evidence="17 18">
    <name type="scientific">Nematostella vectensis</name>
    <name type="common">Starlet sea anemone</name>
    <dbReference type="NCBI Taxonomy" id="45351"/>
    <lineage>
        <taxon>Eukaryota</taxon>
        <taxon>Metazoa</taxon>
        <taxon>Cnidaria</taxon>
        <taxon>Anthozoa</taxon>
        <taxon>Hexacorallia</taxon>
        <taxon>Actiniaria</taxon>
        <taxon>Edwardsiidae</taxon>
        <taxon>Nematostella</taxon>
    </lineage>
</organism>
<keyword evidence="12 13" id="KW-0443">Lipid metabolism</keyword>
<dbReference type="InParanoid" id="A7RMR9"/>
<dbReference type="GO" id="GO:0004222">
    <property type="term" value="F:metalloendopeptidase activity"/>
    <property type="evidence" value="ECO:0007669"/>
    <property type="project" value="InterPro"/>
</dbReference>
<evidence type="ECO:0000256" key="4">
    <source>
        <dbReference type="ARBA" id="ARBA00022490"/>
    </source>
</evidence>
<dbReference type="SUPFAM" id="SSF52151">
    <property type="entry name" value="FabD/lysophospholipase-like"/>
    <property type="match status" value="1"/>
</dbReference>
<evidence type="ECO:0000259" key="16">
    <source>
        <dbReference type="PROSITE" id="PS51210"/>
    </source>
</evidence>
<comment type="subcellular location">
    <subcellularLocation>
        <location evidence="2">Cytoplasm</location>
    </subcellularLocation>
</comment>
<reference evidence="17 18" key="1">
    <citation type="journal article" date="2007" name="Science">
        <title>Sea anemone genome reveals ancestral eumetazoan gene repertoire and genomic organization.</title>
        <authorList>
            <person name="Putnam N.H."/>
            <person name="Srivastava M."/>
            <person name="Hellsten U."/>
            <person name="Dirks B."/>
            <person name="Chapman J."/>
            <person name="Salamov A."/>
            <person name="Terry A."/>
            <person name="Shapiro H."/>
            <person name="Lindquist E."/>
            <person name="Kapitonov V.V."/>
            <person name="Jurka J."/>
            <person name="Genikhovich G."/>
            <person name="Grigoriev I.V."/>
            <person name="Lucas S.M."/>
            <person name="Steele R.E."/>
            <person name="Finnerty J.R."/>
            <person name="Technau U."/>
            <person name="Martindale M.Q."/>
            <person name="Rokhsar D.S."/>
        </authorList>
    </citation>
    <scope>NUCLEOTIDE SEQUENCE [LARGE SCALE GENOMIC DNA]</scope>
    <source>
        <strain evidence="18">CH2 X CH6</strain>
    </source>
</reference>
<keyword evidence="18" id="KW-1185">Reference proteome</keyword>
<dbReference type="EC" id="3.1.1.4" evidence="3 14"/>